<dbReference type="Proteomes" id="UP000240010">
    <property type="component" value="Unassembled WGS sequence"/>
</dbReference>
<feature type="transmembrane region" description="Helical" evidence="1">
    <location>
        <begin position="9"/>
        <end position="28"/>
    </location>
</feature>
<reference evidence="2 3" key="1">
    <citation type="submission" date="2018-02" db="EMBL/GenBank/DDBJ databases">
        <title>Subsurface microbial communities from deep shales in Ohio and West Virginia, USA.</title>
        <authorList>
            <person name="Wrighton K."/>
        </authorList>
    </citation>
    <scope>NUCLEOTIDE SEQUENCE [LARGE SCALE GENOMIC DNA]</scope>
    <source>
        <strain evidence="2 3">OWC-DMM</strain>
    </source>
</reference>
<keyword evidence="1" id="KW-0472">Membrane</keyword>
<keyword evidence="1" id="KW-0812">Transmembrane</keyword>
<sequence length="37" mass="4045">MLKKELTESLLTLMPIVAFVILALYLLIQDASSVGPL</sequence>
<organism evidence="2 3">
    <name type="scientific">Methylobacter tundripaludum</name>
    <dbReference type="NCBI Taxonomy" id="173365"/>
    <lineage>
        <taxon>Bacteria</taxon>
        <taxon>Pseudomonadati</taxon>
        <taxon>Pseudomonadota</taxon>
        <taxon>Gammaproteobacteria</taxon>
        <taxon>Methylococcales</taxon>
        <taxon>Methylococcaceae</taxon>
        <taxon>Methylobacter</taxon>
    </lineage>
</organism>
<evidence type="ECO:0000313" key="3">
    <source>
        <dbReference type="Proteomes" id="UP000240010"/>
    </source>
</evidence>
<evidence type="ECO:0000313" key="2">
    <source>
        <dbReference type="EMBL" id="PPK73965.1"/>
    </source>
</evidence>
<comment type="caution">
    <text evidence="2">The sequence shown here is derived from an EMBL/GenBank/DDBJ whole genome shotgun (WGS) entry which is preliminary data.</text>
</comment>
<name>A0A2S6H923_9GAMM</name>
<evidence type="ECO:0000256" key="1">
    <source>
        <dbReference type="SAM" id="Phobius"/>
    </source>
</evidence>
<protein>
    <submittedName>
        <fullName evidence="2">Uncharacterized protein</fullName>
    </submittedName>
</protein>
<proteinExistence type="predicted"/>
<dbReference type="AlphaFoldDB" id="A0A2S6H923"/>
<keyword evidence="1" id="KW-1133">Transmembrane helix</keyword>
<accession>A0A2S6H923</accession>
<gene>
    <name evidence="2" type="ORF">B0F87_11216</name>
</gene>
<dbReference type="EMBL" id="PTIZ01000012">
    <property type="protein sequence ID" value="PPK73965.1"/>
    <property type="molecule type" value="Genomic_DNA"/>
</dbReference>